<sequence length="391" mass="41794">MTALFSPLDIGPLTLANRIVVAPMCQYSAVDGLPQPFHVQHLGRLALSGAGLLIIEATAVTPDGRISWADLGLWSEAHELALSRLVADIRTYSSIPIGIQLGHAGRKASTNPPWIERGGPAPPSRAWVTVSASNKPFADTWPAPRALDEDGLRHVIESFAAAARRADRAGFDVLELHAAHGYLLSQFLSPLVNQRDDRFGGSLENRMRFPLMVADAVRNAWPIRKALGVRFNGTDWLDGGISVEEAALFGQCMHEAGFDYLHVSSGGNDPNVRIPGATPGYQVPLAETVKRKSPEAKVLAVGMIVDPHHAQDIVQSGAADAVGIGRAMLDDVNWPHHAAMTLGGVAELPPQYARVASNAWPGYDAARLAGTHLSSASIATSEGLERDRGDH</sequence>
<keyword evidence="3" id="KW-0288">FMN</keyword>
<keyword evidence="5" id="KW-0560">Oxidoreductase</keyword>
<evidence type="ECO:0000256" key="5">
    <source>
        <dbReference type="ARBA" id="ARBA00023002"/>
    </source>
</evidence>
<organism evidence="7 8">
    <name type="scientific">Brevundimonas vesicularis</name>
    <name type="common">Pseudomonas vesicularis</name>
    <dbReference type="NCBI Taxonomy" id="41276"/>
    <lineage>
        <taxon>Bacteria</taxon>
        <taxon>Pseudomonadati</taxon>
        <taxon>Pseudomonadota</taxon>
        <taxon>Alphaproteobacteria</taxon>
        <taxon>Caulobacterales</taxon>
        <taxon>Caulobacteraceae</taxon>
        <taxon>Brevundimonas</taxon>
    </lineage>
</organism>
<dbReference type="CDD" id="cd02932">
    <property type="entry name" value="OYE_YqiM_FMN"/>
    <property type="match status" value="1"/>
</dbReference>
<dbReference type="SUPFAM" id="SSF51395">
    <property type="entry name" value="FMN-linked oxidoreductases"/>
    <property type="match status" value="1"/>
</dbReference>
<name>A0A1Z3U6N5_BREVE</name>
<proteinExistence type="predicted"/>
<dbReference type="GO" id="GO:0050661">
    <property type="term" value="F:NADP binding"/>
    <property type="evidence" value="ECO:0007669"/>
    <property type="project" value="InterPro"/>
</dbReference>
<dbReference type="Pfam" id="PF00724">
    <property type="entry name" value="Oxidored_FMN"/>
    <property type="match status" value="1"/>
</dbReference>
<reference evidence="8" key="1">
    <citation type="submission" date="2017-06" db="EMBL/GenBank/DDBJ databases">
        <title>FDA dAtabase for Regulatory Grade micrObial Sequences (FDA-ARGOS): Supporting development and validation of Infectious Disease Dx tests.</title>
        <authorList>
            <person name="Minogue T."/>
            <person name="Wolcott M."/>
            <person name="Wasieloski L."/>
            <person name="Aguilar W."/>
            <person name="Moore D."/>
            <person name="Tallon L."/>
            <person name="Sadzewicz L."/>
            <person name="Sengamalay N."/>
            <person name="Ott S."/>
            <person name="Godinez A."/>
            <person name="Nagaraj S."/>
            <person name="Nadendla S."/>
            <person name="Geyer C."/>
            <person name="Sichtig H."/>
        </authorList>
    </citation>
    <scope>NUCLEOTIDE SEQUENCE [LARGE SCALE GENOMIC DNA]</scope>
    <source>
        <strain evidence="8">FDAARGOS_289</strain>
    </source>
</reference>
<dbReference type="GO" id="GO:0010181">
    <property type="term" value="F:FMN binding"/>
    <property type="evidence" value="ECO:0007669"/>
    <property type="project" value="InterPro"/>
</dbReference>
<evidence type="ECO:0000256" key="3">
    <source>
        <dbReference type="ARBA" id="ARBA00022643"/>
    </source>
</evidence>
<dbReference type="GO" id="GO:0003959">
    <property type="term" value="F:NADPH dehydrogenase activity"/>
    <property type="evidence" value="ECO:0007669"/>
    <property type="project" value="InterPro"/>
</dbReference>
<evidence type="ECO:0000256" key="2">
    <source>
        <dbReference type="ARBA" id="ARBA00022630"/>
    </source>
</evidence>
<keyword evidence="4" id="KW-0521">NADP</keyword>
<feature type="domain" description="NADH:flavin oxidoreductase/NADH oxidase N-terminal" evidence="6">
    <location>
        <begin position="4"/>
        <end position="339"/>
    </location>
</feature>
<dbReference type="KEGG" id="bvc:CEP68_05055"/>
<comment type="cofactor">
    <cofactor evidence="1">
        <name>FMN</name>
        <dbReference type="ChEBI" id="CHEBI:58210"/>
    </cofactor>
</comment>
<dbReference type="PANTHER" id="PTHR43303">
    <property type="entry name" value="NADPH DEHYDROGENASE C23G7.10C-RELATED"/>
    <property type="match status" value="1"/>
</dbReference>
<protein>
    <submittedName>
        <fullName evidence="7">NADH:flavin oxidoreductase/NADH oxidase</fullName>
    </submittedName>
</protein>
<evidence type="ECO:0000313" key="7">
    <source>
        <dbReference type="EMBL" id="ASE38915.1"/>
    </source>
</evidence>
<evidence type="ECO:0000313" key="8">
    <source>
        <dbReference type="Proteomes" id="UP000197050"/>
    </source>
</evidence>
<evidence type="ECO:0000259" key="6">
    <source>
        <dbReference type="Pfam" id="PF00724"/>
    </source>
</evidence>
<dbReference type="Proteomes" id="UP000197050">
    <property type="component" value="Chromosome"/>
</dbReference>
<dbReference type="InterPro" id="IPR013785">
    <property type="entry name" value="Aldolase_TIM"/>
</dbReference>
<dbReference type="InterPro" id="IPR001155">
    <property type="entry name" value="OxRdtase_FMN_N"/>
</dbReference>
<evidence type="ECO:0000256" key="1">
    <source>
        <dbReference type="ARBA" id="ARBA00001917"/>
    </source>
</evidence>
<dbReference type="InterPro" id="IPR044152">
    <property type="entry name" value="YqjM-like"/>
</dbReference>
<evidence type="ECO:0000256" key="4">
    <source>
        <dbReference type="ARBA" id="ARBA00022857"/>
    </source>
</evidence>
<dbReference type="Gene3D" id="3.20.20.70">
    <property type="entry name" value="Aldolase class I"/>
    <property type="match status" value="1"/>
</dbReference>
<dbReference type="AlphaFoldDB" id="A0A1Z3U6N5"/>
<accession>A0A1Z3U6N5</accession>
<gene>
    <name evidence="7" type="ORF">CEP68_05055</name>
</gene>
<dbReference type="PANTHER" id="PTHR43303:SF4">
    <property type="entry name" value="NADPH DEHYDROGENASE C23G7.10C-RELATED"/>
    <property type="match status" value="1"/>
</dbReference>
<keyword evidence="2" id="KW-0285">Flavoprotein</keyword>
<dbReference type="EMBL" id="CP022048">
    <property type="protein sequence ID" value="ASE38915.1"/>
    <property type="molecule type" value="Genomic_DNA"/>
</dbReference>